<comment type="caution">
    <text evidence="2">The sequence shown here is derived from an EMBL/GenBank/DDBJ whole genome shotgun (WGS) entry which is preliminary data.</text>
</comment>
<evidence type="ECO:0000313" key="3">
    <source>
        <dbReference type="Proteomes" id="UP000178911"/>
    </source>
</evidence>
<reference evidence="2 3" key="1">
    <citation type="journal article" date="2016" name="Nat. Commun.">
        <title>Thousands of microbial genomes shed light on interconnected biogeochemical processes in an aquifer system.</title>
        <authorList>
            <person name="Anantharaman K."/>
            <person name="Brown C.T."/>
            <person name="Hug L.A."/>
            <person name="Sharon I."/>
            <person name="Castelle C.J."/>
            <person name="Probst A.J."/>
            <person name="Thomas B.C."/>
            <person name="Singh A."/>
            <person name="Wilkins M.J."/>
            <person name="Karaoz U."/>
            <person name="Brodie E.L."/>
            <person name="Williams K.H."/>
            <person name="Hubbard S.S."/>
            <person name="Banfield J.F."/>
        </authorList>
    </citation>
    <scope>NUCLEOTIDE SEQUENCE [LARGE SCALE GENOMIC DNA]</scope>
</reference>
<sequence length="248" mass="28725">MKNLMVFLLAVAMLPAFCFSKQPITKKSEKELVWEKAFASRIQVIEKMHGIKFDPDWKPTLTFKIPNDTPPQLRMRFGAQYFPETQSFVVSPTYESGDIDFSLIDHELGHALADQVNRRFGNKAWPNTEDFERLDWDERIGINIISEGIGAYFQHQGLAPHLNDGFSGDEWLPNGLVAILWQILRQSRDSFYRGGRWLVAPIIKKFGERGILYLVTHRLRFDDYDIRTAGREYQRLALERLSSDTAVQ</sequence>
<proteinExistence type="predicted"/>
<evidence type="ECO:0000313" key="2">
    <source>
        <dbReference type="EMBL" id="OGN24254.1"/>
    </source>
</evidence>
<dbReference type="AlphaFoldDB" id="A0A1F8GFT8"/>
<dbReference type="EMBL" id="MGKJ01000013">
    <property type="protein sequence ID" value="OGN24254.1"/>
    <property type="molecule type" value="Genomic_DNA"/>
</dbReference>
<accession>A0A1F8GFT8</accession>
<dbReference type="Proteomes" id="UP000178911">
    <property type="component" value="Unassembled WGS sequence"/>
</dbReference>
<feature type="chain" id="PRO_5009535604" description="Peptidase MA-like domain-containing protein" evidence="1">
    <location>
        <begin position="19"/>
        <end position="248"/>
    </location>
</feature>
<keyword evidence="1" id="KW-0732">Signal</keyword>
<gene>
    <name evidence="2" type="ORF">A3A13_03690</name>
</gene>
<evidence type="ECO:0000256" key="1">
    <source>
        <dbReference type="SAM" id="SignalP"/>
    </source>
</evidence>
<feature type="signal peptide" evidence="1">
    <location>
        <begin position="1"/>
        <end position="18"/>
    </location>
</feature>
<protein>
    <recommendedName>
        <fullName evidence="4">Peptidase MA-like domain-containing protein</fullName>
    </recommendedName>
</protein>
<organism evidence="2 3">
    <name type="scientific">Candidatus Yanofskybacteria bacterium RIFCSPLOWO2_01_FULL_43_22</name>
    <dbReference type="NCBI Taxonomy" id="1802695"/>
    <lineage>
        <taxon>Bacteria</taxon>
        <taxon>Candidatus Yanofskyibacteriota</taxon>
    </lineage>
</organism>
<evidence type="ECO:0008006" key="4">
    <source>
        <dbReference type="Google" id="ProtNLM"/>
    </source>
</evidence>
<name>A0A1F8GFT8_9BACT</name>